<dbReference type="AlphaFoldDB" id="A0A915NZP5"/>
<organism evidence="1 2">
    <name type="scientific">Meloidogyne floridensis</name>
    <dbReference type="NCBI Taxonomy" id="298350"/>
    <lineage>
        <taxon>Eukaryota</taxon>
        <taxon>Metazoa</taxon>
        <taxon>Ecdysozoa</taxon>
        <taxon>Nematoda</taxon>
        <taxon>Chromadorea</taxon>
        <taxon>Rhabditida</taxon>
        <taxon>Tylenchina</taxon>
        <taxon>Tylenchomorpha</taxon>
        <taxon>Tylenchoidea</taxon>
        <taxon>Meloidogynidae</taxon>
        <taxon>Meloidogyninae</taxon>
        <taxon>Meloidogyne</taxon>
    </lineage>
</organism>
<dbReference type="WBParaSite" id="scf7180000421521.g7123">
    <property type="protein sequence ID" value="scf7180000421521.g7123"/>
    <property type="gene ID" value="scf7180000421521.g7123"/>
</dbReference>
<evidence type="ECO:0000313" key="2">
    <source>
        <dbReference type="WBParaSite" id="scf7180000421521.g7123"/>
    </source>
</evidence>
<evidence type="ECO:0000313" key="1">
    <source>
        <dbReference type="Proteomes" id="UP000887560"/>
    </source>
</evidence>
<dbReference type="Proteomes" id="UP000887560">
    <property type="component" value="Unplaced"/>
</dbReference>
<proteinExistence type="predicted"/>
<accession>A0A915NZP5</accession>
<reference evidence="2" key="1">
    <citation type="submission" date="2022-11" db="UniProtKB">
        <authorList>
            <consortium name="WormBaseParasite"/>
        </authorList>
    </citation>
    <scope>IDENTIFICATION</scope>
</reference>
<name>A0A915NZP5_9BILA</name>
<sequence length="74" mass="7851">MFKDYANVPSAAFIIQFILIISTVHTAPTTKEDQLIKSGSEKAKNGLENLGKGIENIADGARDTAIGAAEKFGL</sequence>
<protein>
    <submittedName>
        <fullName evidence="2">Uncharacterized protein</fullName>
    </submittedName>
</protein>
<keyword evidence="1" id="KW-1185">Reference proteome</keyword>